<evidence type="ECO:0000259" key="6">
    <source>
        <dbReference type="Pfam" id="PF01029"/>
    </source>
</evidence>
<dbReference type="GO" id="GO:0003723">
    <property type="term" value="F:RNA binding"/>
    <property type="evidence" value="ECO:0007669"/>
    <property type="project" value="UniProtKB-KW"/>
</dbReference>
<evidence type="ECO:0000256" key="2">
    <source>
        <dbReference type="ARBA" id="ARBA00022814"/>
    </source>
</evidence>
<dbReference type="SUPFAM" id="SSF48013">
    <property type="entry name" value="NusB-like"/>
    <property type="match status" value="1"/>
</dbReference>
<evidence type="ECO:0000313" key="8">
    <source>
        <dbReference type="Proteomes" id="UP000177208"/>
    </source>
</evidence>
<dbReference type="NCBIfam" id="TIGR01951">
    <property type="entry name" value="nusB"/>
    <property type="match status" value="1"/>
</dbReference>
<name>A0A1F7GDX6_9BACT</name>
<dbReference type="InterPro" id="IPR035926">
    <property type="entry name" value="NusB-like_sf"/>
</dbReference>
<dbReference type="AlphaFoldDB" id="A0A1F7GDX6"/>
<keyword evidence="3" id="KW-0694">RNA-binding</keyword>
<dbReference type="GO" id="GO:0031564">
    <property type="term" value="P:transcription antitermination"/>
    <property type="evidence" value="ECO:0007669"/>
    <property type="project" value="UniProtKB-KW"/>
</dbReference>
<dbReference type="Pfam" id="PF01029">
    <property type="entry name" value="NusB"/>
    <property type="match status" value="1"/>
</dbReference>
<dbReference type="InterPro" id="IPR006027">
    <property type="entry name" value="NusB_RsmB_TIM44"/>
</dbReference>
<dbReference type="Proteomes" id="UP000177208">
    <property type="component" value="Unassembled WGS sequence"/>
</dbReference>
<feature type="domain" description="NusB/RsmB/TIM44" evidence="6">
    <location>
        <begin position="37"/>
        <end position="114"/>
    </location>
</feature>
<dbReference type="EMBL" id="MFZG01000014">
    <property type="protein sequence ID" value="OGK17055.1"/>
    <property type="molecule type" value="Genomic_DNA"/>
</dbReference>
<keyword evidence="2" id="KW-0889">Transcription antitermination</keyword>
<dbReference type="PANTHER" id="PTHR11078">
    <property type="entry name" value="N UTILIZATION SUBSTANCE PROTEIN B-RELATED"/>
    <property type="match status" value="1"/>
</dbReference>
<comment type="caution">
    <text evidence="7">The sequence shown here is derived from an EMBL/GenBank/DDBJ whole genome shotgun (WGS) entry which is preliminary data.</text>
</comment>
<keyword evidence="4" id="KW-0805">Transcription regulation</keyword>
<evidence type="ECO:0000256" key="3">
    <source>
        <dbReference type="ARBA" id="ARBA00022884"/>
    </source>
</evidence>
<sequence length="120" mass="13857">MDPRHLKRIRIIQNLYALSFNNKTVDLPYPKELETEKILAKLDKIDRAIERYASRYPLDKIARVDLAILRMSIYDLIYLNETPKKVVIDEAVLLAKELSGEKSYAFVNAILGKIVGHEKS</sequence>
<accession>A0A1F7GDX6</accession>
<gene>
    <name evidence="7" type="ORF">A2774_01345</name>
</gene>
<proteinExistence type="inferred from homology"/>
<reference evidence="7 8" key="1">
    <citation type="journal article" date="2016" name="Nat. Commun.">
        <title>Thousands of microbial genomes shed light on interconnected biogeochemical processes in an aquifer system.</title>
        <authorList>
            <person name="Anantharaman K."/>
            <person name="Brown C.T."/>
            <person name="Hug L.A."/>
            <person name="Sharon I."/>
            <person name="Castelle C.J."/>
            <person name="Probst A.J."/>
            <person name="Thomas B.C."/>
            <person name="Singh A."/>
            <person name="Wilkins M.J."/>
            <person name="Karaoz U."/>
            <person name="Brodie E.L."/>
            <person name="Williams K.H."/>
            <person name="Hubbard S.S."/>
            <person name="Banfield J.F."/>
        </authorList>
    </citation>
    <scope>NUCLEOTIDE SEQUENCE [LARGE SCALE GENOMIC DNA]</scope>
</reference>
<dbReference type="Gene3D" id="1.10.940.10">
    <property type="entry name" value="NusB-like"/>
    <property type="match status" value="1"/>
</dbReference>
<protein>
    <submittedName>
        <fullName evidence="7">Transcription antitermination factor NusB</fullName>
    </submittedName>
</protein>
<dbReference type="GO" id="GO:0006353">
    <property type="term" value="P:DNA-templated transcription termination"/>
    <property type="evidence" value="ECO:0007669"/>
    <property type="project" value="InterPro"/>
</dbReference>
<comment type="similarity">
    <text evidence="1">Belongs to the NusB family.</text>
</comment>
<dbReference type="PANTHER" id="PTHR11078:SF3">
    <property type="entry name" value="ANTITERMINATION NUSB DOMAIN-CONTAINING PROTEIN"/>
    <property type="match status" value="1"/>
</dbReference>
<evidence type="ECO:0000256" key="1">
    <source>
        <dbReference type="ARBA" id="ARBA00005952"/>
    </source>
</evidence>
<dbReference type="InterPro" id="IPR011605">
    <property type="entry name" value="NusB_fam"/>
</dbReference>
<evidence type="ECO:0000256" key="5">
    <source>
        <dbReference type="ARBA" id="ARBA00023163"/>
    </source>
</evidence>
<evidence type="ECO:0000256" key="4">
    <source>
        <dbReference type="ARBA" id="ARBA00023015"/>
    </source>
</evidence>
<organism evidence="7 8">
    <name type="scientific">Candidatus Roizmanbacteria bacterium RIFCSPHIGHO2_01_FULL_39_12c</name>
    <dbReference type="NCBI Taxonomy" id="1802031"/>
    <lineage>
        <taxon>Bacteria</taxon>
        <taxon>Candidatus Roizmaniibacteriota</taxon>
    </lineage>
</organism>
<dbReference type="GO" id="GO:0005829">
    <property type="term" value="C:cytosol"/>
    <property type="evidence" value="ECO:0007669"/>
    <property type="project" value="TreeGrafter"/>
</dbReference>
<evidence type="ECO:0000313" key="7">
    <source>
        <dbReference type="EMBL" id="OGK17055.1"/>
    </source>
</evidence>
<keyword evidence="5" id="KW-0804">Transcription</keyword>